<feature type="transmembrane region" description="Helical" evidence="2">
    <location>
        <begin position="420"/>
        <end position="441"/>
    </location>
</feature>
<gene>
    <name evidence="3" type="ORF">RIMI_LOCUS13556582</name>
</gene>
<sequence>MAAARVVVAAAQVVGDMAEAQAVACRITLDTHLIAEQMDAKVTVFEVQNDYSVKQHEVALKFPRVSKSRLYIITNHNTQLHLLNKEDTVYNTIDFQDFLLRGGNKEKSMFQHGVSTKVLTVTNTIGIDWEVCMLLSPSEISRLSPNFNIMGFFKSCLMDINYQDSLSSLCGPNKKHKVNVQELSKAAAQFLSSCEDHIVNDYCKSLNGILTEKLQAFCISQKKGDIVIGALMALVAAELATSMKGIGSFDYRAEKEKKQEDQREQIKKMMNVFDVMVNLLTLTHQGKRVQIIFRNPCPDNWALGGKKPVHSEETFVFGLCHKVVSISEAESEVQFLQNLQESYDIVSVFHLPAFVENLLMTSAWRNKIELFLKKQDERKQIVHELSSLALKFICSKTCQQKTFMKEFQGEMLKKWLKVEAFFVGAEIVCSFGILVAILAAVTAKSIVERRIPYSEEEIEEKHVDPIASSALSSGLSSSTFLDKSSRSSEVVVTKATDEYDVARLDLDSCPVDLAKVELESGDVDICDDNFKIASTNDPGMTDQGNIDDSLKNDGPVAKLPGISTVDIADKMAGNDDYINKEDPQKPSAKFVDPFASSAPCSNGSSITFLDDSTKILVDPIATSVLSSSAVSSSTFLHNSLNSFEVIFSRETDKHGGSKPDLDSSSDDLVKAELECGEGSTCNAKCKISSTHDPGITDQGSIDGSLKTYDLLADLPGVGPLGVADHKADSCDDGDDVDENSHRHTEATIHEIGPTSPEVEESIHSQGSGDGPSVDNSNDDGTERVAQPPSVEAQNNALATQDSPFRNRIFKTGFMGLMCLLVVATLINVLPQSVSSALVAIILGLLVAKWLTSRQP</sequence>
<keyword evidence="2" id="KW-1133">Transmembrane helix</keyword>
<feature type="transmembrane region" description="Helical" evidence="2">
    <location>
        <begin position="832"/>
        <end position="851"/>
    </location>
</feature>
<proteinExistence type="predicted"/>
<evidence type="ECO:0000313" key="4">
    <source>
        <dbReference type="Proteomes" id="UP001176940"/>
    </source>
</evidence>
<reference evidence="3" key="1">
    <citation type="submission" date="2023-07" db="EMBL/GenBank/DDBJ databases">
        <authorList>
            <person name="Stuckert A."/>
        </authorList>
    </citation>
    <scope>NUCLEOTIDE SEQUENCE</scope>
</reference>
<dbReference type="Proteomes" id="UP001176940">
    <property type="component" value="Unassembled WGS sequence"/>
</dbReference>
<organism evidence="3 4">
    <name type="scientific">Ranitomeya imitator</name>
    <name type="common">mimic poison frog</name>
    <dbReference type="NCBI Taxonomy" id="111125"/>
    <lineage>
        <taxon>Eukaryota</taxon>
        <taxon>Metazoa</taxon>
        <taxon>Chordata</taxon>
        <taxon>Craniata</taxon>
        <taxon>Vertebrata</taxon>
        <taxon>Euteleostomi</taxon>
        <taxon>Amphibia</taxon>
        <taxon>Batrachia</taxon>
        <taxon>Anura</taxon>
        <taxon>Neobatrachia</taxon>
        <taxon>Hyloidea</taxon>
        <taxon>Dendrobatidae</taxon>
        <taxon>Dendrobatinae</taxon>
        <taxon>Ranitomeya</taxon>
    </lineage>
</organism>
<dbReference type="EMBL" id="CAUEEQ010033644">
    <property type="protein sequence ID" value="CAJ0951690.1"/>
    <property type="molecule type" value="Genomic_DNA"/>
</dbReference>
<name>A0ABN9LWK9_9NEOB</name>
<comment type="caution">
    <text evidence="3">The sequence shown here is derived from an EMBL/GenBank/DDBJ whole genome shotgun (WGS) entry which is preliminary data.</text>
</comment>
<keyword evidence="4" id="KW-1185">Reference proteome</keyword>
<keyword evidence="2" id="KW-0812">Transmembrane</keyword>
<keyword evidence="2" id="KW-0472">Membrane</keyword>
<protein>
    <submittedName>
        <fullName evidence="3">Uncharacterized protein</fullName>
    </submittedName>
</protein>
<evidence type="ECO:0000313" key="3">
    <source>
        <dbReference type="EMBL" id="CAJ0951690.1"/>
    </source>
</evidence>
<feature type="region of interest" description="Disordered" evidence="1">
    <location>
        <begin position="745"/>
        <end position="798"/>
    </location>
</feature>
<evidence type="ECO:0000256" key="1">
    <source>
        <dbReference type="SAM" id="MobiDB-lite"/>
    </source>
</evidence>
<feature type="transmembrane region" description="Helical" evidence="2">
    <location>
        <begin position="808"/>
        <end position="826"/>
    </location>
</feature>
<evidence type="ECO:0000256" key="2">
    <source>
        <dbReference type="SAM" id="Phobius"/>
    </source>
</evidence>
<accession>A0ABN9LWK9</accession>